<dbReference type="PANTHER" id="PTHR30204">
    <property type="entry name" value="REDOX-CYCLING DRUG-SENSING TRANSCRIPTIONAL ACTIVATOR SOXR"/>
    <property type="match status" value="1"/>
</dbReference>
<evidence type="ECO:0000256" key="1">
    <source>
        <dbReference type="ARBA" id="ARBA00023125"/>
    </source>
</evidence>
<evidence type="ECO:0000256" key="2">
    <source>
        <dbReference type="SAM" id="Coils"/>
    </source>
</evidence>
<keyword evidence="5" id="KW-1185">Reference proteome</keyword>
<protein>
    <submittedName>
        <fullName evidence="4">MerR family transcriptional regulator</fullName>
    </submittedName>
</protein>
<dbReference type="PROSITE" id="PS50937">
    <property type="entry name" value="HTH_MERR_2"/>
    <property type="match status" value="1"/>
</dbReference>
<comment type="caution">
    <text evidence="4">The sequence shown here is derived from an EMBL/GenBank/DDBJ whole genome shotgun (WGS) entry which is preliminary data.</text>
</comment>
<dbReference type="SUPFAM" id="SSF46955">
    <property type="entry name" value="Putative DNA-binding domain"/>
    <property type="match status" value="1"/>
</dbReference>
<dbReference type="EMBL" id="JABWGN010000003">
    <property type="protein sequence ID" value="NUW31251.1"/>
    <property type="molecule type" value="Genomic_DNA"/>
</dbReference>
<dbReference type="GO" id="GO:0003700">
    <property type="term" value="F:DNA-binding transcription factor activity"/>
    <property type="evidence" value="ECO:0007669"/>
    <property type="project" value="InterPro"/>
</dbReference>
<reference evidence="4 5" key="1">
    <citation type="submission" date="2020-06" db="EMBL/GenBank/DDBJ databases">
        <title>Nonomuraea sp. SMC257, a novel actinomycete isolated from soil.</title>
        <authorList>
            <person name="Chanama M."/>
        </authorList>
    </citation>
    <scope>NUCLEOTIDE SEQUENCE [LARGE SCALE GENOMIC DNA]</scope>
    <source>
        <strain evidence="4 5">SMC257</strain>
    </source>
</reference>
<accession>A0A7Y6I4E6</accession>
<dbReference type="SMART" id="SM00422">
    <property type="entry name" value="HTH_MERR"/>
    <property type="match status" value="1"/>
</dbReference>
<evidence type="ECO:0000259" key="3">
    <source>
        <dbReference type="PROSITE" id="PS50937"/>
    </source>
</evidence>
<feature type="coiled-coil region" evidence="2">
    <location>
        <begin position="72"/>
        <end position="99"/>
    </location>
</feature>
<feature type="domain" description="HTH merR-type" evidence="3">
    <location>
        <begin position="1"/>
        <end position="69"/>
    </location>
</feature>
<organism evidence="4 5">
    <name type="scientific">Nonomuraea montanisoli</name>
    <dbReference type="NCBI Taxonomy" id="2741721"/>
    <lineage>
        <taxon>Bacteria</taxon>
        <taxon>Bacillati</taxon>
        <taxon>Actinomycetota</taxon>
        <taxon>Actinomycetes</taxon>
        <taxon>Streptosporangiales</taxon>
        <taxon>Streptosporangiaceae</taxon>
        <taxon>Nonomuraea</taxon>
    </lineage>
</organism>
<dbReference type="Pfam" id="PF00376">
    <property type="entry name" value="MerR"/>
    <property type="match status" value="1"/>
</dbReference>
<gene>
    <name evidence="4" type="ORF">HTZ77_07425</name>
</gene>
<dbReference type="PRINTS" id="PR00040">
    <property type="entry name" value="HTHMERR"/>
</dbReference>
<dbReference type="PANTHER" id="PTHR30204:SF93">
    <property type="entry name" value="HTH MERR-TYPE DOMAIN-CONTAINING PROTEIN"/>
    <property type="match status" value="1"/>
</dbReference>
<dbReference type="Gene3D" id="1.10.1660.10">
    <property type="match status" value="1"/>
</dbReference>
<keyword evidence="1" id="KW-0238">DNA-binding</keyword>
<dbReference type="GO" id="GO:0003677">
    <property type="term" value="F:DNA binding"/>
    <property type="evidence" value="ECO:0007669"/>
    <property type="project" value="UniProtKB-KW"/>
</dbReference>
<sequence length="260" mass="28121">MRIGELAALVGVSTRTVRHYHHIGLLPEPARQANGYREYRLADAVTLARVRQLARLGLSLDELRDALADDDGRDLREVLQELDADLAREQEAIAARRARLAVLLARVEEGAGALMSADMSDLLRDLSLDGSRFAELDRQMLTLASAMGGPEGESAVVELMRPLTEPDMLARGLELYRRLDELAGAHPDDPRVAGLAADLAGHIPDAMASAMIGNSDDAAAGGSPATDGDRWLETFAGEMTPAQAEVLRLFMERLRGRSSC</sequence>
<dbReference type="InterPro" id="IPR000551">
    <property type="entry name" value="MerR-type_HTH_dom"/>
</dbReference>
<evidence type="ECO:0000313" key="4">
    <source>
        <dbReference type="EMBL" id="NUW31251.1"/>
    </source>
</evidence>
<dbReference type="AlphaFoldDB" id="A0A7Y6I4E6"/>
<name>A0A7Y6I4E6_9ACTN</name>
<evidence type="ECO:0000313" key="5">
    <source>
        <dbReference type="Proteomes" id="UP000586042"/>
    </source>
</evidence>
<dbReference type="RefSeq" id="WP_175588730.1">
    <property type="nucleotide sequence ID" value="NZ_JABWGN010000003.1"/>
</dbReference>
<keyword evidence="2" id="KW-0175">Coiled coil</keyword>
<dbReference type="CDD" id="cd00592">
    <property type="entry name" value="HTH_MerR-like"/>
    <property type="match status" value="1"/>
</dbReference>
<proteinExistence type="predicted"/>
<dbReference type="InterPro" id="IPR047057">
    <property type="entry name" value="MerR_fam"/>
</dbReference>
<dbReference type="Proteomes" id="UP000586042">
    <property type="component" value="Unassembled WGS sequence"/>
</dbReference>
<dbReference type="InterPro" id="IPR009061">
    <property type="entry name" value="DNA-bd_dom_put_sf"/>
</dbReference>